<dbReference type="PANTHER" id="PTHR43201:SF5">
    <property type="entry name" value="MEDIUM-CHAIN ACYL-COA LIGASE ACSF2, MITOCHONDRIAL"/>
    <property type="match status" value="1"/>
</dbReference>
<dbReference type="AlphaFoldDB" id="A0A8J4DUV5"/>
<sequence>MSLLVRFDDLEPALIDGVDGAVLTHAALAARVERLAPVLGSRRCLVFVFADPSVHTAVHYLAAIENGHAVALLDGSAPLGPLLARYRPEVVVHPPGTPPPDGYHAAGDGLARSTAQGEPPHPDLAVLLTTSGSTGSPKFVRLSRENIASNAAAIAASLGLTRADRAVSSLPLHYSYGMSVLHSHLWSGGSVLLTPPDVLSPDFWATVRRHGVTFFGGVPATYEILHRLRFDFTDQPALRALTQAGGRLSADLVNDFAARVGGRFYVMYGQTETSPRMTCLPPERLPDKPGSVGPALPGGTLTVRGPDGLPLPAGRPGAVHYTGPNVMLGYAHERADLSLGDVQGDTIDTGDLGHLDDEGYLYVTGRTRRIGKLFGTRLNLDEVEGLLHGHGPVAAVNALPDELTLFCAWGDPTRFADARRSLASTLRLPPRALRFVHVDTLPVLASGKTDYRRLAEQAAS</sequence>
<evidence type="ECO:0000313" key="5">
    <source>
        <dbReference type="Proteomes" id="UP000619260"/>
    </source>
</evidence>
<dbReference type="Gene3D" id="3.30.300.30">
    <property type="match status" value="1"/>
</dbReference>
<dbReference type="GO" id="GO:0006631">
    <property type="term" value="P:fatty acid metabolic process"/>
    <property type="evidence" value="ECO:0007669"/>
    <property type="project" value="TreeGrafter"/>
</dbReference>
<keyword evidence="5" id="KW-1185">Reference proteome</keyword>
<name>A0A8J4DUV5_9ACTN</name>
<dbReference type="InterPro" id="IPR020845">
    <property type="entry name" value="AMP-binding_CS"/>
</dbReference>
<evidence type="ECO:0000259" key="3">
    <source>
        <dbReference type="Pfam" id="PF00501"/>
    </source>
</evidence>
<dbReference type="InterPro" id="IPR042099">
    <property type="entry name" value="ANL_N_sf"/>
</dbReference>
<dbReference type="EMBL" id="BOPF01000053">
    <property type="protein sequence ID" value="GIJ51685.1"/>
    <property type="molecule type" value="Genomic_DNA"/>
</dbReference>
<dbReference type="PANTHER" id="PTHR43201">
    <property type="entry name" value="ACYL-COA SYNTHETASE"/>
    <property type="match status" value="1"/>
</dbReference>
<protein>
    <submittedName>
        <fullName evidence="4">AMP-dependent acyl-CoA synthetase</fullName>
    </submittedName>
</protein>
<feature type="domain" description="AMP-dependent synthetase/ligase" evidence="3">
    <location>
        <begin position="12"/>
        <end position="330"/>
    </location>
</feature>
<comment type="similarity">
    <text evidence="1">Belongs to the ATP-dependent AMP-binding enzyme family.</text>
</comment>
<dbReference type="SUPFAM" id="SSF56801">
    <property type="entry name" value="Acetyl-CoA synthetase-like"/>
    <property type="match status" value="1"/>
</dbReference>
<gene>
    <name evidence="4" type="ORF">Val02_85710</name>
</gene>
<evidence type="ECO:0000256" key="1">
    <source>
        <dbReference type="ARBA" id="ARBA00006432"/>
    </source>
</evidence>
<proteinExistence type="inferred from homology"/>
<organism evidence="4 5">
    <name type="scientific">Virgisporangium aliadipatigenens</name>
    <dbReference type="NCBI Taxonomy" id="741659"/>
    <lineage>
        <taxon>Bacteria</taxon>
        <taxon>Bacillati</taxon>
        <taxon>Actinomycetota</taxon>
        <taxon>Actinomycetes</taxon>
        <taxon>Micromonosporales</taxon>
        <taxon>Micromonosporaceae</taxon>
        <taxon>Virgisporangium</taxon>
    </lineage>
</organism>
<dbReference type="InterPro" id="IPR000873">
    <property type="entry name" value="AMP-dep_synth/lig_dom"/>
</dbReference>
<keyword evidence="2" id="KW-0436">Ligase</keyword>
<dbReference type="RefSeq" id="WP_203905080.1">
    <property type="nucleotide sequence ID" value="NZ_BOPF01000053.1"/>
</dbReference>
<reference evidence="4" key="1">
    <citation type="submission" date="2021-01" db="EMBL/GenBank/DDBJ databases">
        <title>Whole genome shotgun sequence of Virgisporangium aliadipatigenens NBRC 105644.</title>
        <authorList>
            <person name="Komaki H."/>
            <person name="Tamura T."/>
        </authorList>
    </citation>
    <scope>NUCLEOTIDE SEQUENCE</scope>
    <source>
        <strain evidence="4">NBRC 105644</strain>
    </source>
</reference>
<dbReference type="Proteomes" id="UP000619260">
    <property type="component" value="Unassembled WGS sequence"/>
</dbReference>
<evidence type="ECO:0000313" key="4">
    <source>
        <dbReference type="EMBL" id="GIJ51685.1"/>
    </source>
</evidence>
<dbReference type="PROSITE" id="PS00455">
    <property type="entry name" value="AMP_BINDING"/>
    <property type="match status" value="1"/>
</dbReference>
<dbReference type="GO" id="GO:0031956">
    <property type="term" value="F:medium-chain fatty acid-CoA ligase activity"/>
    <property type="evidence" value="ECO:0007669"/>
    <property type="project" value="TreeGrafter"/>
</dbReference>
<dbReference type="Gene3D" id="3.40.50.12780">
    <property type="entry name" value="N-terminal domain of ligase-like"/>
    <property type="match status" value="1"/>
</dbReference>
<evidence type="ECO:0000256" key="2">
    <source>
        <dbReference type="ARBA" id="ARBA00022598"/>
    </source>
</evidence>
<dbReference type="InterPro" id="IPR045851">
    <property type="entry name" value="AMP-bd_C_sf"/>
</dbReference>
<comment type="caution">
    <text evidence="4">The sequence shown here is derived from an EMBL/GenBank/DDBJ whole genome shotgun (WGS) entry which is preliminary data.</text>
</comment>
<accession>A0A8J4DUV5</accession>
<dbReference type="Pfam" id="PF00501">
    <property type="entry name" value="AMP-binding"/>
    <property type="match status" value="1"/>
</dbReference>